<evidence type="ECO:0000313" key="2">
    <source>
        <dbReference type="EMBL" id="KPN30537.1"/>
    </source>
</evidence>
<accession>A0A0P7GAT3</accession>
<dbReference type="Proteomes" id="UP000050535">
    <property type="component" value="Unassembled WGS sequence"/>
</dbReference>
<keyword evidence="3" id="KW-1185">Reference proteome</keyword>
<gene>
    <name evidence="2" type="ORF">SY89_01272</name>
</gene>
<evidence type="ECO:0008006" key="4">
    <source>
        <dbReference type="Google" id="ProtNLM"/>
    </source>
</evidence>
<evidence type="ECO:0000313" key="3">
    <source>
        <dbReference type="Proteomes" id="UP000050535"/>
    </source>
</evidence>
<evidence type="ECO:0000256" key="1">
    <source>
        <dbReference type="SAM" id="Phobius"/>
    </source>
</evidence>
<keyword evidence="1" id="KW-0812">Transmembrane</keyword>
<dbReference type="RefSeq" id="WP_189319115.1">
    <property type="nucleotide sequence ID" value="NZ_LGUC01000001.1"/>
</dbReference>
<dbReference type="AlphaFoldDB" id="A0A0P7GAT3"/>
<sequence length="54" mass="5650">MQGLRAQSESIGVILLAGVIVLSVGAFGAFYLPTLDDGGERPLFSIEGNTDPRT</sequence>
<organism evidence="2 3">
    <name type="scientific">Halolamina pelagica</name>
    <dbReference type="NCBI Taxonomy" id="699431"/>
    <lineage>
        <taxon>Archaea</taxon>
        <taxon>Methanobacteriati</taxon>
        <taxon>Methanobacteriota</taxon>
        <taxon>Stenosarchaea group</taxon>
        <taxon>Halobacteria</taxon>
        <taxon>Halobacteriales</taxon>
        <taxon>Haloferacaceae</taxon>
    </lineage>
</organism>
<name>A0A0P7GAT3_9EURY</name>
<keyword evidence="1" id="KW-0472">Membrane</keyword>
<comment type="caution">
    <text evidence="2">The sequence shown here is derived from an EMBL/GenBank/DDBJ whole genome shotgun (WGS) entry which is preliminary data.</text>
</comment>
<proteinExistence type="predicted"/>
<dbReference type="STRING" id="699431.SY89_01272"/>
<reference evidence="3" key="1">
    <citation type="submission" date="2013-11" db="EMBL/GenBank/DDBJ databases">
        <authorList>
            <person name="Hoang H.T."/>
            <person name="Killian M.L."/>
            <person name="Madson D.M."/>
            <person name="Arruda P.H.E."/>
            <person name="Sun D."/>
            <person name="Schwartz K.J."/>
            <person name="Yoon K."/>
        </authorList>
    </citation>
    <scope>NUCLEOTIDE SEQUENCE [LARGE SCALE GENOMIC DNA]</scope>
    <source>
        <strain evidence="3">CDK2</strain>
    </source>
</reference>
<dbReference type="EMBL" id="LGUC01000001">
    <property type="protein sequence ID" value="KPN30537.1"/>
    <property type="molecule type" value="Genomic_DNA"/>
</dbReference>
<keyword evidence="1" id="KW-1133">Transmembrane helix</keyword>
<dbReference type="OrthoDB" id="387094at2157"/>
<feature type="transmembrane region" description="Helical" evidence="1">
    <location>
        <begin position="12"/>
        <end position="32"/>
    </location>
</feature>
<protein>
    <recommendedName>
        <fullName evidence="4">Archaeal Type IV pilin N-terminal domain-containing protein</fullName>
    </recommendedName>
</protein>